<proteinExistence type="predicted"/>
<dbReference type="EMBL" id="JAMTCO010000001">
    <property type="protein sequence ID" value="MCP2267808.1"/>
    <property type="molecule type" value="Genomic_DNA"/>
</dbReference>
<gene>
    <name evidence="1" type="ORF">LV75_000290</name>
</gene>
<comment type="caution">
    <text evidence="1">The sequence shown here is derived from an EMBL/GenBank/DDBJ whole genome shotgun (WGS) entry which is preliminary data.</text>
</comment>
<evidence type="ECO:0000313" key="2">
    <source>
        <dbReference type="Proteomes" id="UP001205185"/>
    </source>
</evidence>
<name>A0ABT1I5A2_9PSEU</name>
<dbReference type="RefSeq" id="WP_301318441.1">
    <property type="nucleotide sequence ID" value="NZ_BAAAVB010000002.1"/>
</dbReference>
<evidence type="ECO:0000313" key="1">
    <source>
        <dbReference type="EMBL" id="MCP2267808.1"/>
    </source>
</evidence>
<dbReference type="Proteomes" id="UP001205185">
    <property type="component" value="Unassembled WGS sequence"/>
</dbReference>
<protein>
    <submittedName>
        <fullName evidence="1">Uncharacterized protein</fullName>
    </submittedName>
</protein>
<reference evidence="1 2" key="1">
    <citation type="submission" date="2022-06" db="EMBL/GenBank/DDBJ databases">
        <title>Genomic Encyclopedia of Archaeal and Bacterial Type Strains, Phase II (KMG-II): from individual species to whole genera.</title>
        <authorList>
            <person name="Goeker M."/>
        </authorList>
    </citation>
    <scope>NUCLEOTIDE SEQUENCE [LARGE SCALE GENOMIC DNA]</scope>
    <source>
        <strain evidence="1 2">DSM 44255</strain>
    </source>
</reference>
<accession>A0ABT1I5A2</accession>
<organism evidence="1 2">
    <name type="scientific">Actinokineospora diospyrosa</name>
    <dbReference type="NCBI Taxonomy" id="103728"/>
    <lineage>
        <taxon>Bacteria</taxon>
        <taxon>Bacillati</taxon>
        <taxon>Actinomycetota</taxon>
        <taxon>Actinomycetes</taxon>
        <taxon>Pseudonocardiales</taxon>
        <taxon>Pseudonocardiaceae</taxon>
        <taxon>Actinokineospora</taxon>
    </lineage>
</organism>
<sequence>MPTTAPTTPHPTTPMDDAEYDDLCACRCGRLPGTHSAGQCTQR</sequence>
<keyword evidence="2" id="KW-1185">Reference proteome</keyword>